<comment type="subcellular location">
    <subcellularLocation>
        <location evidence="1">Cytoplasm</location>
    </subcellularLocation>
</comment>
<dbReference type="GO" id="GO:0008270">
    <property type="term" value="F:zinc ion binding"/>
    <property type="evidence" value="ECO:0007669"/>
    <property type="project" value="TreeGrafter"/>
</dbReference>
<keyword evidence="10" id="KW-0804">Transcription</keyword>
<keyword evidence="8" id="KW-0805">Transcription regulation</keyword>
<evidence type="ECO:0000313" key="12">
    <source>
        <dbReference type="EMBL" id="WPF80674.1"/>
    </source>
</evidence>
<comment type="cofactor">
    <cofactor evidence="11">
        <name>Zn(2+)</name>
        <dbReference type="ChEBI" id="CHEBI:29105"/>
    </cofactor>
    <text evidence="11">Binds 1 zinc ion per subunit.</text>
</comment>
<protein>
    <submittedName>
        <fullName evidence="12">Fur family transcriptional regulator</fullName>
    </submittedName>
</protein>
<evidence type="ECO:0000256" key="10">
    <source>
        <dbReference type="ARBA" id="ARBA00023163"/>
    </source>
</evidence>
<sequence length="165" mass="17305">MTATVERLRSVGLRVTSPRVAVLDVLGEARAEADHHLAAATVAERARARLGSLSTQTVYDCLDVLVRSGLARRIEPAGMAALYEARADDNHHHAVCRGCGVTVDVECVEGTAPCLVPHLPPAGGGPTGGGFVVDEAEVTFWGWCAQCATGRGEHHTEAQPTRGSS</sequence>
<evidence type="ECO:0000256" key="6">
    <source>
        <dbReference type="ARBA" id="ARBA00022833"/>
    </source>
</evidence>
<evidence type="ECO:0000256" key="1">
    <source>
        <dbReference type="ARBA" id="ARBA00004496"/>
    </source>
</evidence>
<feature type="binding site" evidence="11">
    <location>
        <position position="96"/>
    </location>
    <ligand>
        <name>Zn(2+)</name>
        <dbReference type="ChEBI" id="CHEBI:29105"/>
    </ligand>
</feature>
<feature type="binding site" evidence="11">
    <location>
        <position position="99"/>
    </location>
    <ligand>
        <name>Zn(2+)</name>
        <dbReference type="ChEBI" id="CHEBI:29105"/>
    </ligand>
</feature>
<evidence type="ECO:0000256" key="2">
    <source>
        <dbReference type="ARBA" id="ARBA00007957"/>
    </source>
</evidence>
<dbReference type="Gene3D" id="1.10.10.10">
    <property type="entry name" value="Winged helix-like DNA-binding domain superfamily/Winged helix DNA-binding domain"/>
    <property type="match status" value="1"/>
</dbReference>
<dbReference type="CDD" id="cd07153">
    <property type="entry name" value="Fur_like"/>
    <property type="match status" value="1"/>
</dbReference>
<dbReference type="Proteomes" id="UP001304340">
    <property type="component" value="Chromosome"/>
</dbReference>
<dbReference type="GO" id="GO:0005737">
    <property type="term" value="C:cytoplasm"/>
    <property type="evidence" value="ECO:0007669"/>
    <property type="project" value="UniProtKB-SubCell"/>
</dbReference>
<keyword evidence="13" id="KW-1185">Reference proteome</keyword>
<proteinExistence type="inferred from homology"/>
<dbReference type="Gene3D" id="3.30.1490.190">
    <property type="match status" value="1"/>
</dbReference>
<dbReference type="InterPro" id="IPR036390">
    <property type="entry name" value="WH_DNA-bd_sf"/>
</dbReference>
<dbReference type="InterPro" id="IPR002481">
    <property type="entry name" value="FUR"/>
</dbReference>
<keyword evidence="7" id="KW-0408">Iron</keyword>
<name>A0AAF1C1G3_9MICO</name>
<keyword evidence="3" id="KW-0963">Cytoplasm</keyword>
<dbReference type="GO" id="GO:0045892">
    <property type="term" value="P:negative regulation of DNA-templated transcription"/>
    <property type="evidence" value="ECO:0007669"/>
    <property type="project" value="TreeGrafter"/>
</dbReference>
<evidence type="ECO:0000256" key="7">
    <source>
        <dbReference type="ARBA" id="ARBA00023004"/>
    </source>
</evidence>
<evidence type="ECO:0000256" key="8">
    <source>
        <dbReference type="ARBA" id="ARBA00023015"/>
    </source>
</evidence>
<dbReference type="EMBL" id="CP138359">
    <property type="protein sequence ID" value="WPF80674.1"/>
    <property type="molecule type" value="Genomic_DNA"/>
</dbReference>
<evidence type="ECO:0000256" key="11">
    <source>
        <dbReference type="PIRSR" id="PIRSR602481-1"/>
    </source>
</evidence>
<dbReference type="Pfam" id="PF01475">
    <property type="entry name" value="FUR"/>
    <property type="match status" value="1"/>
</dbReference>
<dbReference type="RefSeq" id="WP_319154423.1">
    <property type="nucleotide sequence ID" value="NZ_CP138359.1"/>
</dbReference>
<dbReference type="PANTHER" id="PTHR33202:SF18">
    <property type="entry name" value="TRANSCRIPTIONAL REGULATOR FURA"/>
    <property type="match status" value="1"/>
</dbReference>
<keyword evidence="5 11" id="KW-0479">Metal-binding</keyword>
<keyword evidence="9" id="KW-0238">DNA-binding</keyword>
<comment type="similarity">
    <text evidence="2">Belongs to the Fur family.</text>
</comment>
<evidence type="ECO:0000256" key="4">
    <source>
        <dbReference type="ARBA" id="ARBA00022491"/>
    </source>
</evidence>
<evidence type="ECO:0000313" key="13">
    <source>
        <dbReference type="Proteomes" id="UP001304340"/>
    </source>
</evidence>
<dbReference type="GO" id="GO:1900376">
    <property type="term" value="P:regulation of secondary metabolite biosynthetic process"/>
    <property type="evidence" value="ECO:0007669"/>
    <property type="project" value="TreeGrafter"/>
</dbReference>
<reference evidence="13" key="1">
    <citation type="submission" date="2023-11" db="EMBL/GenBank/DDBJ databases">
        <authorList>
            <person name="Helweg L.P."/>
            <person name="Kiel A."/>
            <person name="Hitz F."/>
            <person name="Ruckert-Reed C."/>
            <person name="Busche T."/>
            <person name="Kaltschmidt B."/>
            <person name="Kaltschmidt C."/>
        </authorList>
    </citation>
    <scope>NUCLEOTIDE SEQUENCE [LARGE SCALE GENOMIC DNA]</scope>
    <source>
        <strain evidence="13">4.1</strain>
    </source>
</reference>
<organism evidence="12 13">
    <name type="scientific">Sanguibacter biliveldensis</name>
    <dbReference type="NCBI Taxonomy" id="3030830"/>
    <lineage>
        <taxon>Bacteria</taxon>
        <taxon>Bacillati</taxon>
        <taxon>Actinomycetota</taxon>
        <taxon>Actinomycetes</taxon>
        <taxon>Micrococcales</taxon>
        <taxon>Sanguibacteraceae</taxon>
        <taxon>Sanguibacter</taxon>
    </lineage>
</organism>
<dbReference type="InterPro" id="IPR043135">
    <property type="entry name" value="Fur_C"/>
</dbReference>
<dbReference type="SUPFAM" id="SSF46785">
    <property type="entry name" value="Winged helix' DNA-binding domain"/>
    <property type="match status" value="1"/>
</dbReference>
<dbReference type="InterPro" id="IPR036388">
    <property type="entry name" value="WH-like_DNA-bd_sf"/>
</dbReference>
<feature type="binding site" evidence="11">
    <location>
        <position position="147"/>
    </location>
    <ligand>
        <name>Zn(2+)</name>
        <dbReference type="ChEBI" id="CHEBI:29105"/>
    </ligand>
</feature>
<dbReference type="KEGG" id="sbil:SANBI_001896"/>
<evidence type="ECO:0000256" key="3">
    <source>
        <dbReference type="ARBA" id="ARBA00022490"/>
    </source>
</evidence>
<dbReference type="GO" id="GO:0003700">
    <property type="term" value="F:DNA-binding transcription factor activity"/>
    <property type="evidence" value="ECO:0007669"/>
    <property type="project" value="InterPro"/>
</dbReference>
<keyword evidence="6 11" id="KW-0862">Zinc</keyword>
<dbReference type="GO" id="GO:0000976">
    <property type="term" value="F:transcription cis-regulatory region binding"/>
    <property type="evidence" value="ECO:0007669"/>
    <property type="project" value="TreeGrafter"/>
</dbReference>
<dbReference type="AlphaFoldDB" id="A0AAF1C1G3"/>
<gene>
    <name evidence="12" type="ORF">SANBI_001896</name>
</gene>
<accession>A0AAF1C1G3</accession>
<evidence type="ECO:0000256" key="5">
    <source>
        <dbReference type="ARBA" id="ARBA00022723"/>
    </source>
</evidence>
<evidence type="ECO:0000256" key="9">
    <source>
        <dbReference type="ARBA" id="ARBA00023125"/>
    </source>
</evidence>
<keyword evidence="4" id="KW-0678">Repressor</keyword>
<feature type="binding site" evidence="11">
    <location>
        <position position="144"/>
    </location>
    <ligand>
        <name>Zn(2+)</name>
        <dbReference type="ChEBI" id="CHEBI:29105"/>
    </ligand>
</feature>
<dbReference type="PANTHER" id="PTHR33202">
    <property type="entry name" value="ZINC UPTAKE REGULATION PROTEIN"/>
    <property type="match status" value="1"/>
</dbReference>